<gene>
    <name evidence="1" type="ordered locus">DGo_CA1217</name>
</gene>
<dbReference type="KEGG" id="dgo:DGo_CA1217"/>
<protein>
    <submittedName>
        <fullName evidence="1">Uncharacterized protein</fullName>
    </submittedName>
</protein>
<dbReference type="Proteomes" id="UP000007575">
    <property type="component" value="Chromosome"/>
</dbReference>
<dbReference type="AlphaFoldDB" id="H8GRU7"/>
<accession>H8GRU7</accession>
<proteinExistence type="predicted"/>
<dbReference type="OrthoDB" id="71932at2"/>
<name>H8GRU7_DEIGI</name>
<evidence type="ECO:0000313" key="1">
    <source>
        <dbReference type="EMBL" id="AFD25144.1"/>
    </source>
</evidence>
<keyword evidence="2" id="KW-1185">Reference proteome</keyword>
<dbReference type="EMBL" id="CP002191">
    <property type="protein sequence ID" value="AFD25144.1"/>
    <property type="molecule type" value="Genomic_DNA"/>
</dbReference>
<dbReference type="STRING" id="745776.DGo_CA1217"/>
<organism evidence="1 2">
    <name type="scientific">Deinococcus gobiensis (strain DSM 21396 / JCM 16679 / CGMCC 1.7299 / I-0)</name>
    <dbReference type="NCBI Taxonomy" id="745776"/>
    <lineage>
        <taxon>Bacteria</taxon>
        <taxon>Thermotogati</taxon>
        <taxon>Deinococcota</taxon>
        <taxon>Deinococci</taxon>
        <taxon>Deinococcales</taxon>
        <taxon>Deinococcaceae</taxon>
        <taxon>Deinococcus</taxon>
    </lineage>
</organism>
<dbReference type="HOGENOM" id="CLU_1841828_0_0_0"/>
<evidence type="ECO:0000313" key="2">
    <source>
        <dbReference type="Proteomes" id="UP000007575"/>
    </source>
</evidence>
<dbReference type="RefSeq" id="WP_014684627.1">
    <property type="nucleotide sequence ID" value="NC_017790.1"/>
</dbReference>
<dbReference type="PATRIC" id="fig|745776.4.peg.1253"/>
<reference evidence="1 2" key="1">
    <citation type="journal article" date="2012" name="PLoS ONE">
        <title>Genome sequence and transcriptome analysis of the radioresistant bacterium Deinococcus gobiensis: insights into the extreme environmental adaptations.</title>
        <authorList>
            <person name="Yuan M."/>
            <person name="Chen M."/>
            <person name="Zhang W."/>
            <person name="Lu W."/>
            <person name="Wang J."/>
            <person name="Yang M."/>
            <person name="Zhao P."/>
            <person name="Tang R."/>
            <person name="Li X."/>
            <person name="Hao Y."/>
            <person name="Zhou Z."/>
            <person name="Zhan Y."/>
            <person name="Yu H."/>
            <person name="Teng C."/>
            <person name="Yan Y."/>
            <person name="Ping S."/>
            <person name="Wang Y."/>
            <person name="Lin M."/>
        </authorList>
    </citation>
    <scope>NUCLEOTIDE SEQUENCE [LARGE SCALE GENOMIC DNA]</scope>
    <source>
        <strain evidence="1 2">I-0</strain>
    </source>
</reference>
<sequence>MPGRAELPDGEALQPTVRTLGHDISVLIRNGDASEAFAAYARANIFPVDRFTTGTFAALDGTAHTFVCPDKVVLRDGRRHHAEPLDGQKAHGDGLPGQPDLLPLIGGSAFRRAERLSLRLHAIPAPSQRSGAGSFPRHL</sequence>